<accession>A0A644YJK4</accession>
<organism evidence="2">
    <name type="scientific">bioreactor metagenome</name>
    <dbReference type="NCBI Taxonomy" id="1076179"/>
    <lineage>
        <taxon>unclassified sequences</taxon>
        <taxon>metagenomes</taxon>
        <taxon>ecological metagenomes</taxon>
    </lineage>
</organism>
<dbReference type="InterPro" id="IPR002750">
    <property type="entry name" value="CobE/GbiG_C"/>
</dbReference>
<gene>
    <name evidence="2" type="ORF">SDC9_75193</name>
</gene>
<dbReference type="InterPro" id="IPR052553">
    <property type="entry name" value="CbiG_hydrolase"/>
</dbReference>
<dbReference type="AlphaFoldDB" id="A0A644YJK4"/>
<dbReference type="Gene3D" id="3.30.420.180">
    <property type="entry name" value="CobE/GbiG C-terminal domain"/>
    <property type="match status" value="1"/>
</dbReference>
<dbReference type="GO" id="GO:0009236">
    <property type="term" value="P:cobalamin biosynthetic process"/>
    <property type="evidence" value="ECO:0007669"/>
    <property type="project" value="InterPro"/>
</dbReference>
<dbReference type="InterPro" id="IPR036518">
    <property type="entry name" value="CobE/GbiG_C_sf"/>
</dbReference>
<sequence>MKKDEEGLLAFAEKFSLPISFYTAAELESQQGEFTTSAFVQSIVGVSNVCERSAAAASEGGSMVLPKTSQNGVTLAIAKKDWLINFSK</sequence>
<evidence type="ECO:0000313" key="2">
    <source>
        <dbReference type="EMBL" id="MPM28666.1"/>
    </source>
</evidence>
<dbReference type="SUPFAM" id="SSF159664">
    <property type="entry name" value="CobE/GbiG C-terminal domain-like"/>
    <property type="match status" value="1"/>
</dbReference>
<protein>
    <recommendedName>
        <fullName evidence="1">CobE/GbiG C-terminal domain-containing protein</fullName>
    </recommendedName>
</protein>
<reference evidence="2" key="1">
    <citation type="submission" date="2019-08" db="EMBL/GenBank/DDBJ databases">
        <authorList>
            <person name="Kucharzyk K."/>
            <person name="Murdoch R.W."/>
            <person name="Higgins S."/>
            <person name="Loffler F."/>
        </authorList>
    </citation>
    <scope>NUCLEOTIDE SEQUENCE</scope>
</reference>
<evidence type="ECO:0000259" key="1">
    <source>
        <dbReference type="Pfam" id="PF01890"/>
    </source>
</evidence>
<dbReference type="Pfam" id="PF01890">
    <property type="entry name" value="CbiG_C"/>
    <property type="match status" value="1"/>
</dbReference>
<feature type="domain" description="CobE/GbiG C-terminal" evidence="1">
    <location>
        <begin position="2"/>
        <end position="78"/>
    </location>
</feature>
<proteinExistence type="predicted"/>
<name>A0A644YJK4_9ZZZZ</name>
<dbReference type="PANTHER" id="PTHR37477">
    <property type="entry name" value="COBALT-PRECORRIN-5A HYDROLASE"/>
    <property type="match status" value="1"/>
</dbReference>
<dbReference type="EMBL" id="VSSQ01005316">
    <property type="protein sequence ID" value="MPM28666.1"/>
    <property type="molecule type" value="Genomic_DNA"/>
</dbReference>
<dbReference type="PANTHER" id="PTHR37477:SF1">
    <property type="entry name" value="COBALT-PRECORRIN-5A HYDROLASE"/>
    <property type="match status" value="1"/>
</dbReference>
<comment type="caution">
    <text evidence="2">The sequence shown here is derived from an EMBL/GenBank/DDBJ whole genome shotgun (WGS) entry which is preliminary data.</text>
</comment>